<keyword evidence="2" id="KW-1185">Reference proteome</keyword>
<gene>
    <name evidence="1" type="ordered locus">CLOAM1424</name>
</gene>
<dbReference type="Proteomes" id="UP000002019">
    <property type="component" value="Chromosome"/>
</dbReference>
<dbReference type="EMBL" id="CU466930">
    <property type="protein sequence ID" value="CAO81276.1"/>
    <property type="molecule type" value="Genomic_DNA"/>
</dbReference>
<evidence type="ECO:0000313" key="1">
    <source>
        <dbReference type="EMBL" id="CAO81276.1"/>
    </source>
</evidence>
<protein>
    <submittedName>
        <fullName evidence="1">Uncharacterized protein</fullName>
    </submittedName>
</protein>
<organism evidence="1 2">
    <name type="scientific">Cloacimonas acidaminovorans (strain Evry)</name>
    <dbReference type="NCBI Taxonomy" id="459349"/>
    <lineage>
        <taxon>Bacteria</taxon>
        <taxon>Pseudomonadati</taxon>
        <taxon>Candidatus Cloacimonadota</taxon>
        <taxon>Candidatus Cloacimonadia</taxon>
        <taxon>Candidatus Cloacimonadales</taxon>
        <taxon>Candidatus Cloacimonadaceae</taxon>
        <taxon>Candidatus Cloacimonas</taxon>
    </lineage>
</organism>
<proteinExistence type="predicted"/>
<name>B0VJ65_CLOAI</name>
<evidence type="ECO:0000313" key="2">
    <source>
        <dbReference type="Proteomes" id="UP000002019"/>
    </source>
</evidence>
<dbReference type="AlphaFoldDB" id="B0VJ65"/>
<dbReference type="KEGG" id="caci:CLOAM1424"/>
<sequence>MLTGKQYQLLIANLLADDKSSYRDKFYGDSCLRRDNKGIFRKK</sequence>
<reference evidence="1 2" key="1">
    <citation type="journal article" date="2008" name="J. Bacteriol.">
        <title>'Candidatus Cloacamonas acidaminovorans': genome sequence reconstruction provides a first glimpse of a new bacterial division.</title>
        <authorList>
            <person name="Pelletier E."/>
            <person name="Kreimeyer A."/>
            <person name="Bocs S."/>
            <person name="Rouy Z."/>
            <person name="Gyapay G."/>
            <person name="Chouari R."/>
            <person name="Riviere D."/>
            <person name="Ganesan A."/>
            <person name="Daegelen P."/>
            <person name="Sghir A."/>
            <person name="Cohen G.N."/>
            <person name="Medigue C."/>
            <person name="Weissenbach J."/>
            <person name="Le Paslier D."/>
        </authorList>
    </citation>
    <scope>NUCLEOTIDE SEQUENCE [LARGE SCALE GENOMIC DNA]</scope>
    <source>
        <strain evidence="2">Evry</strain>
    </source>
</reference>
<accession>B0VJ65</accession>
<dbReference type="HOGENOM" id="CLU_3231538_0_0_0"/>
<dbReference type="STRING" id="459349.CLOAM1424"/>